<evidence type="ECO:0000313" key="1">
    <source>
        <dbReference type="EMBL" id="VDR41286.1"/>
    </source>
</evidence>
<name>A0A3P8ME87_TSUPA</name>
<dbReference type="AlphaFoldDB" id="A0A3P8ME87"/>
<dbReference type="PANTHER" id="PTHR34129">
    <property type="entry name" value="BLR1139 PROTEIN"/>
    <property type="match status" value="1"/>
</dbReference>
<dbReference type="SUPFAM" id="SSF56399">
    <property type="entry name" value="ADP-ribosylation"/>
    <property type="match status" value="1"/>
</dbReference>
<evidence type="ECO:0000313" key="2">
    <source>
        <dbReference type="Proteomes" id="UP000271626"/>
    </source>
</evidence>
<dbReference type="InterPro" id="IPR009297">
    <property type="entry name" value="DUF952"/>
</dbReference>
<dbReference type="Proteomes" id="UP000271626">
    <property type="component" value="Chromosome"/>
</dbReference>
<gene>
    <name evidence="1" type="ORF">NCTC10741_04457</name>
</gene>
<protein>
    <submittedName>
        <fullName evidence="1">Uncharacterized protein conserved in bacteria</fullName>
    </submittedName>
</protein>
<organism evidence="1 2">
    <name type="scientific">Tsukamurella paurometabola</name>
    <name type="common">Corynebacterium paurometabolum</name>
    <dbReference type="NCBI Taxonomy" id="2061"/>
    <lineage>
        <taxon>Bacteria</taxon>
        <taxon>Bacillati</taxon>
        <taxon>Actinomycetota</taxon>
        <taxon>Actinomycetes</taxon>
        <taxon>Mycobacteriales</taxon>
        <taxon>Tsukamurellaceae</taxon>
        <taxon>Tsukamurella</taxon>
    </lineage>
</organism>
<dbReference type="Gene3D" id="3.20.170.20">
    <property type="entry name" value="Protein of unknown function DUF952"/>
    <property type="match status" value="1"/>
</dbReference>
<reference evidence="1 2" key="1">
    <citation type="submission" date="2018-12" db="EMBL/GenBank/DDBJ databases">
        <authorList>
            <consortium name="Pathogen Informatics"/>
        </authorList>
    </citation>
    <scope>NUCLEOTIDE SEQUENCE [LARGE SCALE GENOMIC DNA]</scope>
    <source>
        <strain evidence="1 2">NCTC10741</strain>
    </source>
</reference>
<proteinExistence type="predicted"/>
<dbReference type="Pfam" id="PF06108">
    <property type="entry name" value="DUF952"/>
    <property type="match status" value="1"/>
</dbReference>
<dbReference type="PANTHER" id="PTHR34129:SF1">
    <property type="entry name" value="DUF952 DOMAIN-CONTAINING PROTEIN"/>
    <property type="match status" value="1"/>
</dbReference>
<sequence>MARVIFHLALVTDWDAARAAGEYAVSTRGATLAEVGFVHCSTAEQWRGVRERFYADVPASDLVLLSIDPTGLDLRYEPPVPAGADELFPHVYGPIPVSAVVGVEALPE</sequence>
<accession>A0A3P8ME87</accession>
<dbReference type="EMBL" id="LR131273">
    <property type="protein sequence ID" value="VDR41286.1"/>
    <property type="molecule type" value="Genomic_DNA"/>
</dbReference>